<evidence type="ECO:0000256" key="4">
    <source>
        <dbReference type="SAM" id="MobiDB-lite"/>
    </source>
</evidence>
<sequence>MGAKSGLFEPPSNKPSTPATPRRPSTPKTGRVNRSGSLVRPNSPSPTQNPRLSFDRSPKPTESKPVVDRKAPKTATPDKQLQPRSLKGSELQSQLDSANEELKKAKEQLAALEKEKLSILDELQEAKLLADATNGQLQDAIVARRRAEEATEIEKFRADELEQSSIDAAQTREDEWQSELERMKNQHASDISVLVETKEQLERVKHELEMSIEEKNAALGRAETAMQAADVNMEKAEQLSSELAQLKELLNSRLENKTNEAEEIITKLKETDVARFEAELTESNKCLEATRQEVFELETTAELLRNKLENSEEAKLEALTNEKAAISQIESLTEEKERMIAELEKIKLEEENNKKAMEDLASALHETSADSREVKENLLKKESDHEHSLAQIGDLKLALKNTKESYEIMLDEVNYEVVCLRKTVEKLETEAKAEQNDRELKENEVLDSKQQSEEEIVALKVELVDFRRDSFSLVKCASALFICGLYFVKVVHHVRF</sequence>
<dbReference type="PANTHER" id="PTHR23160:SF20">
    <property type="entry name" value="OS02G0439200 PROTEIN"/>
    <property type="match status" value="1"/>
</dbReference>
<evidence type="ECO:0000313" key="5">
    <source>
        <dbReference type="EMBL" id="KAF3335997.1"/>
    </source>
</evidence>
<organism evidence="5 6">
    <name type="scientific">Carex littledalei</name>
    <dbReference type="NCBI Taxonomy" id="544730"/>
    <lineage>
        <taxon>Eukaryota</taxon>
        <taxon>Viridiplantae</taxon>
        <taxon>Streptophyta</taxon>
        <taxon>Embryophyta</taxon>
        <taxon>Tracheophyta</taxon>
        <taxon>Spermatophyta</taxon>
        <taxon>Magnoliopsida</taxon>
        <taxon>Liliopsida</taxon>
        <taxon>Poales</taxon>
        <taxon>Cyperaceae</taxon>
        <taxon>Cyperoideae</taxon>
        <taxon>Cariceae</taxon>
        <taxon>Carex</taxon>
        <taxon>Carex subgen. Euthyceras</taxon>
    </lineage>
</organism>
<evidence type="ECO:0000256" key="1">
    <source>
        <dbReference type="ARBA" id="ARBA00005485"/>
    </source>
</evidence>
<accession>A0A833VE39</accession>
<evidence type="ECO:0000256" key="2">
    <source>
        <dbReference type="ARBA" id="ARBA00023054"/>
    </source>
</evidence>
<feature type="region of interest" description="Disordered" evidence="4">
    <location>
        <begin position="1"/>
        <end position="102"/>
    </location>
</feature>
<gene>
    <name evidence="5" type="ORF">FCM35_KLT20504</name>
</gene>
<protein>
    <submittedName>
        <fullName evidence="5">WEB family protein</fullName>
    </submittedName>
</protein>
<evidence type="ECO:0000313" key="6">
    <source>
        <dbReference type="Proteomes" id="UP000623129"/>
    </source>
</evidence>
<keyword evidence="2 3" id="KW-0175">Coiled coil</keyword>
<dbReference type="PANTHER" id="PTHR23160">
    <property type="entry name" value="SYNAPTONEMAL COMPLEX PROTEIN-RELATED"/>
    <property type="match status" value="1"/>
</dbReference>
<keyword evidence="6" id="KW-1185">Reference proteome</keyword>
<dbReference type="EMBL" id="SWLB01000008">
    <property type="protein sequence ID" value="KAF3335997.1"/>
    <property type="molecule type" value="Genomic_DNA"/>
</dbReference>
<feature type="coiled-coil region" evidence="3">
    <location>
        <begin position="166"/>
        <end position="366"/>
    </location>
</feature>
<feature type="compositionally biased region" description="Low complexity" evidence="4">
    <location>
        <begin position="14"/>
        <end position="29"/>
    </location>
</feature>
<comment type="similarity">
    <text evidence="1">Belongs to the WEB family.</text>
</comment>
<dbReference type="OrthoDB" id="6350175at2759"/>
<dbReference type="GO" id="GO:0007131">
    <property type="term" value="P:reciprocal meiotic recombination"/>
    <property type="evidence" value="ECO:0007669"/>
    <property type="project" value="TreeGrafter"/>
</dbReference>
<reference evidence="5" key="1">
    <citation type="submission" date="2020-01" db="EMBL/GenBank/DDBJ databases">
        <title>Genome sequence of Kobresia littledalei, the first chromosome-level genome in the family Cyperaceae.</title>
        <authorList>
            <person name="Qu G."/>
        </authorList>
    </citation>
    <scope>NUCLEOTIDE SEQUENCE</scope>
    <source>
        <strain evidence="5">C.B.Clarke</strain>
        <tissue evidence="5">Leaf</tissue>
    </source>
</reference>
<feature type="coiled-coil region" evidence="3">
    <location>
        <begin position="410"/>
        <end position="469"/>
    </location>
</feature>
<dbReference type="Proteomes" id="UP000623129">
    <property type="component" value="Unassembled WGS sequence"/>
</dbReference>
<comment type="caution">
    <text evidence="5">The sequence shown here is derived from an EMBL/GenBank/DDBJ whole genome shotgun (WGS) entry which is preliminary data.</text>
</comment>
<dbReference type="Pfam" id="PF05701">
    <property type="entry name" value="WEMBL"/>
    <property type="match status" value="1"/>
</dbReference>
<dbReference type="AlphaFoldDB" id="A0A833VE39"/>
<proteinExistence type="inferred from homology"/>
<feature type="compositionally biased region" description="Basic and acidic residues" evidence="4">
    <location>
        <begin position="53"/>
        <end position="71"/>
    </location>
</feature>
<dbReference type="InterPro" id="IPR008545">
    <property type="entry name" value="Web"/>
</dbReference>
<evidence type="ECO:0000256" key="3">
    <source>
        <dbReference type="SAM" id="Coils"/>
    </source>
</evidence>
<name>A0A833VE39_9POAL</name>
<feature type="compositionally biased region" description="Polar residues" evidence="4">
    <location>
        <begin position="32"/>
        <end position="51"/>
    </location>
</feature>